<dbReference type="AlphaFoldDB" id="A0A9B0TEK0"/>
<dbReference type="SUPFAM" id="SSF52540">
    <property type="entry name" value="P-loop containing nucleoside triphosphate hydrolases"/>
    <property type="match status" value="1"/>
</dbReference>
<evidence type="ECO:0000313" key="6">
    <source>
        <dbReference type="Proteomes" id="UP000504623"/>
    </source>
</evidence>
<dbReference type="InterPro" id="IPR027417">
    <property type="entry name" value="P-loop_NTPase"/>
</dbReference>
<protein>
    <submittedName>
        <fullName evidence="7">Interferon-inducible GTPase 1-like</fullName>
    </submittedName>
</protein>
<dbReference type="OrthoDB" id="422720at2759"/>
<evidence type="ECO:0000256" key="3">
    <source>
        <dbReference type="ARBA" id="ARBA00022801"/>
    </source>
</evidence>
<dbReference type="Pfam" id="PF05049">
    <property type="entry name" value="IIGP"/>
    <property type="match status" value="1"/>
</dbReference>
<dbReference type="InterPro" id="IPR030385">
    <property type="entry name" value="G_IRG_dom"/>
</dbReference>
<evidence type="ECO:0000256" key="2">
    <source>
        <dbReference type="ARBA" id="ARBA00022741"/>
    </source>
</evidence>
<comment type="similarity">
    <text evidence="1">Belongs to the TRAFAC class dynamin-like GTPase superfamily. IRG family.</text>
</comment>
<dbReference type="GO" id="GO:0005525">
    <property type="term" value="F:GTP binding"/>
    <property type="evidence" value="ECO:0007669"/>
    <property type="project" value="UniProtKB-KW"/>
</dbReference>
<reference evidence="7" key="1">
    <citation type="submission" date="2025-08" db="UniProtKB">
        <authorList>
            <consortium name="RefSeq"/>
        </authorList>
    </citation>
    <scope>IDENTIFICATION</scope>
    <source>
        <tissue evidence="7">Spleen</tissue>
    </source>
</reference>
<dbReference type="GeneID" id="102833132"/>
<dbReference type="PROSITE" id="PS51716">
    <property type="entry name" value="G_IRG"/>
    <property type="match status" value="1"/>
</dbReference>
<keyword evidence="2" id="KW-0547">Nucleotide-binding</keyword>
<name>A0A9B0TEK0_CHRAS</name>
<dbReference type="PANTHER" id="PTHR32341:SF15">
    <property type="entry name" value="INTERFERON-GAMMA-INDUCIBLE GTPASE 10-RELATED"/>
    <property type="match status" value="1"/>
</dbReference>
<evidence type="ECO:0000256" key="4">
    <source>
        <dbReference type="ARBA" id="ARBA00023134"/>
    </source>
</evidence>
<dbReference type="GO" id="GO:0035458">
    <property type="term" value="P:cellular response to interferon-beta"/>
    <property type="evidence" value="ECO:0007669"/>
    <property type="project" value="TreeGrafter"/>
</dbReference>
<dbReference type="InterPro" id="IPR051515">
    <property type="entry name" value="IRG"/>
</dbReference>
<accession>A0A9B0TEK0</accession>
<evidence type="ECO:0000259" key="5">
    <source>
        <dbReference type="PROSITE" id="PS51716"/>
    </source>
</evidence>
<dbReference type="PANTHER" id="PTHR32341">
    <property type="entry name" value="INTERFERON-INDUCIBLE GTPASE"/>
    <property type="match status" value="1"/>
</dbReference>
<evidence type="ECO:0000313" key="7">
    <source>
        <dbReference type="RefSeq" id="XP_006864006.1"/>
    </source>
</evidence>
<dbReference type="FunFam" id="3.40.50.300:FF:000541">
    <property type="entry name" value="Immunity related GTPase M"/>
    <property type="match status" value="1"/>
</dbReference>
<gene>
    <name evidence="7" type="primary">LOC102833132</name>
</gene>
<dbReference type="GO" id="GO:0000045">
    <property type="term" value="P:autophagosome assembly"/>
    <property type="evidence" value="ECO:0007669"/>
    <property type="project" value="TreeGrafter"/>
</dbReference>
<dbReference type="RefSeq" id="XP_006864006.1">
    <property type="nucleotide sequence ID" value="XM_006863944.1"/>
</dbReference>
<organism evidence="6 7">
    <name type="scientific">Chrysochloris asiatica</name>
    <name type="common">Cape golden mole</name>
    <dbReference type="NCBI Taxonomy" id="185453"/>
    <lineage>
        <taxon>Eukaryota</taxon>
        <taxon>Metazoa</taxon>
        <taxon>Chordata</taxon>
        <taxon>Craniata</taxon>
        <taxon>Vertebrata</taxon>
        <taxon>Euteleostomi</taxon>
        <taxon>Mammalia</taxon>
        <taxon>Eutheria</taxon>
        <taxon>Afrotheria</taxon>
        <taxon>Chrysochloridae</taxon>
        <taxon>Chrysochlorinae</taxon>
        <taxon>Chrysochloris</taxon>
    </lineage>
</organism>
<sequence length="413" mass="47529">MGQAFSFNFKDYQNLASSINEYFKNFKMENKIISEETIKTITSNLAEGNLDDMYKIIDDVLKKIDNATLNIAVTGENGSGKSSFIHALRDVDYNAKNTAADSVVETTTKPTAYKHPKFPNVVFWELPSIGSPNFQPKEYLKQVKFDKYKFFIIISATQFNDNDIQLAKTIKDMKKNFYFIRSKVDIDLQNEQKYKPKNFDREKVLQTIRNNCLHCFRQNQMDEPQIFMINSNDVSKYDFSILTDTVLKDLSAQKRHIFTLSLPNVTDKIIEQKKNSLKQKVWIQAVRAGFFATFPLGGIISDYDINTVKNSLNDYRVFFGVDDESLKVVATNLKVPCEQLKAVLESPNMLEKEEDKSVKATLCQWLEKYCLVVGGLLAAGFYFGKAFSWHIYILDTVSKDAKILLEKRFSEKK</sequence>
<dbReference type="Gene3D" id="3.40.50.300">
    <property type="entry name" value="P-loop containing nucleotide triphosphate hydrolases"/>
    <property type="match status" value="1"/>
</dbReference>
<evidence type="ECO:0000256" key="1">
    <source>
        <dbReference type="ARBA" id="ARBA00005429"/>
    </source>
</evidence>
<keyword evidence="6" id="KW-1185">Reference proteome</keyword>
<keyword evidence="4" id="KW-0342">GTP-binding</keyword>
<dbReference type="GO" id="GO:0045087">
    <property type="term" value="P:innate immune response"/>
    <property type="evidence" value="ECO:0007669"/>
    <property type="project" value="TreeGrafter"/>
</dbReference>
<dbReference type="Proteomes" id="UP000504623">
    <property type="component" value="Unplaced"/>
</dbReference>
<keyword evidence="3" id="KW-0378">Hydrolase</keyword>
<dbReference type="GO" id="GO:0005789">
    <property type="term" value="C:endoplasmic reticulum membrane"/>
    <property type="evidence" value="ECO:0007669"/>
    <property type="project" value="TreeGrafter"/>
</dbReference>
<dbReference type="InterPro" id="IPR007743">
    <property type="entry name" value="Immunity-related_GTPase-like"/>
</dbReference>
<dbReference type="GO" id="GO:0003924">
    <property type="term" value="F:GTPase activity"/>
    <property type="evidence" value="ECO:0007669"/>
    <property type="project" value="TreeGrafter"/>
</dbReference>
<proteinExistence type="inferred from homology"/>
<feature type="domain" description="IRG-type G" evidence="5">
    <location>
        <begin position="67"/>
        <end position="249"/>
    </location>
</feature>